<evidence type="ECO:0000256" key="10">
    <source>
        <dbReference type="ARBA" id="ARBA00023204"/>
    </source>
</evidence>
<dbReference type="PRINTS" id="PR00147">
    <property type="entry name" value="DNAPHOTLYASE"/>
</dbReference>
<dbReference type="PROSITE" id="PS51645">
    <property type="entry name" value="PHR_CRY_ALPHA_BETA"/>
    <property type="match status" value="1"/>
</dbReference>
<dbReference type="Pfam" id="PF03441">
    <property type="entry name" value="FAD_binding_7"/>
    <property type="match status" value="1"/>
</dbReference>
<dbReference type="SUPFAM" id="SSF48173">
    <property type="entry name" value="Cryptochrome/photolyase FAD-binding domain"/>
    <property type="match status" value="1"/>
</dbReference>
<dbReference type="EC" id="3.2.2.27" evidence="5 11"/>
<dbReference type="NCBIfam" id="TIGR00628">
    <property type="entry name" value="ung"/>
    <property type="match status" value="1"/>
</dbReference>
<keyword evidence="10 11" id="KW-0234">DNA repair</keyword>
<comment type="similarity">
    <text evidence="12">Belongs to the DNA photolyase family.</text>
</comment>
<dbReference type="NCBIfam" id="NF003591">
    <property type="entry name" value="PRK05254.1-4"/>
    <property type="match status" value="1"/>
</dbReference>
<comment type="caution">
    <text evidence="15">The sequence shown here is derived from an EMBL/GenBank/DDBJ whole genome shotgun (WGS) entry which is preliminary data.</text>
</comment>
<evidence type="ECO:0000313" key="16">
    <source>
        <dbReference type="Proteomes" id="UP000639973"/>
    </source>
</evidence>
<evidence type="ECO:0000313" key="15">
    <source>
        <dbReference type="EMBL" id="GGL68764.1"/>
    </source>
</evidence>
<dbReference type="InterPro" id="IPR014729">
    <property type="entry name" value="Rossmann-like_a/b/a_fold"/>
</dbReference>
<comment type="cofactor">
    <cofactor evidence="2">
        <name>FAD</name>
        <dbReference type="ChEBI" id="CHEBI:57692"/>
    </cofactor>
</comment>
<dbReference type="RefSeq" id="WP_229723249.1">
    <property type="nucleotide sequence ID" value="NZ_BMOL01000001.1"/>
</dbReference>
<evidence type="ECO:0000256" key="2">
    <source>
        <dbReference type="ARBA" id="ARBA00001974"/>
    </source>
</evidence>
<dbReference type="Gene3D" id="1.25.40.80">
    <property type="match status" value="1"/>
</dbReference>
<evidence type="ECO:0000256" key="1">
    <source>
        <dbReference type="ARBA" id="ARBA00001400"/>
    </source>
</evidence>
<evidence type="ECO:0000256" key="12">
    <source>
        <dbReference type="RuleBase" id="RU004182"/>
    </source>
</evidence>
<dbReference type="InterPro" id="IPR006050">
    <property type="entry name" value="DNA_photolyase_N"/>
</dbReference>
<dbReference type="InterPro" id="IPR002081">
    <property type="entry name" value="Cryptochrome/DNA_photolyase_1"/>
</dbReference>
<dbReference type="HAMAP" id="MF_00148">
    <property type="entry name" value="UDG"/>
    <property type="match status" value="1"/>
</dbReference>
<keyword evidence="16" id="KW-1185">Reference proteome</keyword>
<dbReference type="Gene3D" id="3.40.50.620">
    <property type="entry name" value="HUPs"/>
    <property type="match status" value="1"/>
</dbReference>
<feature type="active site" description="Proton acceptor" evidence="11">
    <location>
        <position position="612"/>
    </location>
</feature>
<accession>A0ABQ2G0F1</accession>
<keyword evidence="6 12" id="KW-0285">Flavoprotein</keyword>
<evidence type="ECO:0000259" key="14">
    <source>
        <dbReference type="PROSITE" id="PS51645"/>
    </source>
</evidence>
<protein>
    <recommendedName>
        <fullName evidence="5 11">Uracil-DNA glycosylase</fullName>
        <shortName evidence="11">UDG</shortName>
        <ecNumber evidence="5 11">3.2.2.27</ecNumber>
    </recommendedName>
</protein>
<keyword evidence="12" id="KW-0157">Chromophore</keyword>
<dbReference type="NCBIfam" id="NF003592">
    <property type="entry name" value="PRK05254.1-5"/>
    <property type="match status" value="1"/>
</dbReference>
<organism evidence="15 16">
    <name type="scientific">Deinococcus aerolatus</name>
    <dbReference type="NCBI Taxonomy" id="522487"/>
    <lineage>
        <taxon>Bacteria</taxon>
        <taxon>Thermotogati</taxon>
        <taxon>Deinococcota</taxon>
        <taxon>Deinococci</taxon>
        <taxon>Deinococcales</taxon>
        <taxon>Deinococcaceae</taxon>
        <taxon>Deinococcus</taxon>
    </lineage>
</organism>
<dbReference type="SUPFAM" id="SSF52141">
    <property type="entry name" value="Uracil-DNA glycosylase-like"/>
    <property type="match status" value="1"/>
</dbReference>
<dbReference type="NCBIfam" id="NF003589">
    <property type="entry name" value="PRK05254.1-2"/>
    <property type="match status" value="1"/>
</dbReference>
<dbReference type="SMART" id="SM00986">
    <property type="entry name" value="UDG"/>
    <property type="match status" value="1"/>
</dbReference>
<dbReference type="InterPro" id="IPR005101">
    <property type="entry name" value="Cryptochr/Photolyase_FAD-bd"/>
</dbReference>
<proteinExistence type="inferred from homology"/>
<keyword evidence="11" id="KW-0963">Cytoplasm</keyword>
<evidence type="ECO:0000256" key="7">
    <source>
        <dbReference type="ARBA" id="ARBA00022763"/>
    </source>
</evidence>
<evidence type="ECO:0000256" key="8">
    <source>
        <dbReference type="ARBA" id="ARBA00022801"/>
    </source>
</evidence>
<dbReference type="PANTHER" id="PTHR11264:SF0">
    <property type="entry name" value="URACIL-DNA GLYCOSYLASE"/>
    <property type="match status" value="1"/>
</dbReference>
<dbReference type="InterPro" id="IPR036134">
    <property type="entry name" value="Crypto/Photolyase_FAD-like_sf"/>
</dbReference>
<dbReference type="PANTHER" id="PTHR11264">
    <property type="entry name" value="URACIL-DNA GLYCOSYLASE"/>
    <property type="match status" value="1"/>
</dbReference>
<evidence type="ECO:0000256" key="9">
    <source>
        <dbReference type="ARBA" id="ARBA00022827"/>
    </source>
</evidence>
<dbReference type="SMART" id="SM00987">
    <property type="entry name" value="UreE_C"/>
    <property type="match status" value="1"/>
</dbReference>
<dbReference type="CDD" id="cd10027">
    <property type="entry name" value="UDG-F1-like"/>
    <property type="match status" value="1"/>
</dbReference>
<dbReference type="Pfam" id="PF00875">
    <property type="entry name" value="DNA_photolyase"/>
    <property type="match status" value="1"/>
</dbReference>
<dbReference type="Pfam" id="PF03167">
    <property type="entry name" value="UDG"/>
    <property type="match status" value="1"/>
</dbReference>
<reference evidence="16" key="1">
    <citation type="journal article" date="2019" name="Int. J. Syst. Evol. Microbiol.">
        <title>The Global Catalogue of Microorganisms (GCM) 10K type strain sequencing project: providing services to taxonomists for standard genome sequencing and annotation.</title>
        <authorList>
            <consortium name="The Broad Institute Genomics Platform"/>
            <consortium name="The Broad Institute Genome Sequencing Center for Infectious Disease"/>
            <person name="Wu L."/>
            <person name="Ma J."/>
        </authorList>
    </citation>
    <scope>NUCLEOTIDE SEQUENCE [LARGE SCALE GENOMIC DNA]</scope>
    <source>
        <strain evidence="16">JCM 15442</strain>
    </source>
</reference>
<dbReference type="InterPro" id="IPR036895">
    <property type="entry name" value="Uracil-DNA_glycosylase-like_sf"/>
</dbReference>
<dbReference type="Proteomes" id="UP000639973">
    <property type="component" value="Unassembled WGS sequence"/>
</dbReference>
<dbReference type="InterPro" id="IPR002043">
    <property type="entry name" value="UDG_fam1"/>
</dbReference>
<gene>
    <name evidence="11" type="primary">ung</name>
    <name evidence="15" type="ORF">GCM10010840_03610</name>
</gene>
<evidence type="ECO:0000256" key="3">
    <source>
        <dbReference type="ARBA" id="ARBA00002631"/>
    </source>
</evidence>
<evidence type="ECO:0000256" key="6">
    <source>
        <dbReference type="ARBA" id="ARBA00022630"/>
    </source>
</evidence>
<name>A0ABQ2G0F1_9DEIO</name>
<evidence type="ECO:0000256" key="5">
    <source>
        <dbReference type="ARBA" id="ARBA00012030"/>
    </source>
</evidence>
<keyword evidence="7 11" id="KW-0227">DNA damage</keyword>
<feature type="domain" description="Photolyase/cryptochrome alpha/beta" evidence="14">
    <location>
        <begin position="19"/>
        <end position="148"/>
    </location>
</feature>
<evidence type="ECO:0000256" key="11">
    <source>
        <dbReference type="HAMAP-Rule" id="MF_00148"/>
    </source>
</evidence>
<dbReference type="Gene3D" id="3.40.470.10">
    <property type="entry name" value="Uracil-DNA glycosylase-like domain"/>
    <property type="match status" value="1"/>
</dbReference>
<dbReference type="NCBIfam" id="NF003588">
    <property type="entry name" value="PRK05254.1-1"/>
    <property type="match status" value="1"/>
</dbReference>
<feature type="region of interest" description="Disordered" evidence="13">
    <location>
        <begin position="508"/>
        <end position="528"/>
    </location>
</feature>
<keyword evidence="8 11" id="KW-0378">Hydrolase</keyword>
<dbReference type="SUPFAM" id="SSF52425">
    <property type="entry name" value="Cryptochrome/photolyase, N-terminal domain"/>
    <property type="match status" value="1"/>
</dbReference>
<dbReference type="Gene3D" id="1.10.579.10">
    <property type="entry name" value="DNA Cyclobutane Dipyrimidine Photolyase, subunit A, domain 3"/>
    <property type="match status" value="1"/>
</dbReference>
<comment type="similarity">
    <text evidence="4 11">Belongs to the uracil-DNA glycosylase (UDG) superfamily. UNG family.</text>
</comment>
<comment type="catalytic activity">
    <reaction evidence="1 11">
        <text>Hydrolyzes single-stranded DNA or mismatched double-stranded DNA and polynucleotides, releasing free uracil.</text>
        <dbReference type="EC" id="3.2.2.27"/>
    </reaction>
</comment>
<evidence type="ECO:0000256" key="13">
    <source>
        <dbReference type="SAM" id="MobiDB-lite"/>
    </source>
</evidence>
<dbReference type="InterPro" id="IPR036155">
    <property type="entry name" value="Crypto/Photolyase_N_sf"/>
</dbReference>
<comment type="function">
    <text evidence="3 11">Excises uracil residues from the DNA which can arise as a result of misincorporation of dUMP residues by DNA polymerase or due to deamination of cytosine.</text>
</comment>
<sequence>MPDPAQLSGPPRGGAQPGPVQLVWFKKDLRVQDHVPLREAAARGPVLPLFIYEPEQLGHEEFAGQHLTYLNDCLRELDASLRGLGTPLVIRHGEAVEVLERLSHELPLGGIWAHQETGNGVSFARDRRVRAWARARGLPLAEVPQNGVVRGMKNRDGWADAWEERLGTPALPAPEGLRGTGVLPCRTMSHAELGVAANDKTIPPGGEAVGRATLDSFLAVRGVNYMREMSSPLSAEYACSRLSAPLAFGTVSLRTVVGATRQRLAAVRGDTWADPRWVRSLRSYESRLHWHCHFIQRLESEPGMEFRNLNRALDGLREDDWTPEFYDRWAHGQTGYPLVDACVRMLRQTGWLNFRMRAMLVSFASQHLWLHWRQPGLFLARQWLDNEPGIHWSQMQMQSSTVGINRVRIYSPTRQAREQDPDGVFIRRWVPELADVPGDVLHAPWEWSGAARLNYPPPVVDENRAGRLARVRIAAARASPAFETEARRIYLRHGSRKKAVMRAERVAQGLPARPPKKTPATPPTPRRLPMSDQPDLFGNAPEAARPIIPAGLPQSWKDALSGEFAAPYFHELKDFLVEERAAQTIYPPAADVFNALRFTPLDRVKVFILGQDPYHGPGQAHGLSFSVRPGVRVPPSLQNIYKELQTDIPGFQPPRHGYLKSWAEQGVLLLNAVLTVRAGQANSHANKGWEAFTDAVIRAVNAREERVVFVLWGAYARKKAKLITNPNHVIVESAHPSPLSVTKFMGTRPFSRVNAALEEAGETPIDWQLPEKAVE</sequence>
<dbReference type="InterPro" id="IPR005122">
    <property type="entry name" value="Uracil-DNA_glycosylase-like"/>
</dbReference>
<keyword evidence="9 12" id="KW-0274">FAD</keyword>
<dbReference type="EMBL" id="BMOL01000001">
    <property type="protein sequence ID" value="GGL68764.1"/>
    <property type="molecule type" value="Genomic_DNA"/>
</dbReference>
<comment type="subcellular location">
    <subcellularLocation>
        <location evidence="11">Cytoplasm</location>
    </subcellularLocation>
</comment>
<evidence type="ECO:0000256" key="4">
    <source>
        <dbReference type="ARBA" id="ARBA00008184"/>
    </source>
</evidence>